<keyword evidence="2" id="KW-0805">Transcription regulation</keyword>
<dbReference type="GeneID" id="93873483"/>
<dbReference type="Gene3D" id="3.40.190.290">
    <property type="match status" value="1"/>
</dbReference>
<evidence type="ECO:0000259" key="5">
    <source>
        <dbReference type="PROSITE" id="PS50931"/>
    </source>
</evidence>
<dbReference type="RefSeq" id="WP_095995706.1">
    <property type="nucleotide sequence ID" value="NZ_CP156659.1"/>
</dbReference>
<name>A0A2A2T772_9BURK</name>
<dbReference type="Proteomes" id="UP000217780">
    <property type="component" value="Unassembled WGS sequence"/>
</dbReference>
<dbReference type="CDD" id="cd08422">
    <property type="entry name" value="PBP2_CrgA_like"/>
    <property type="match status" value="1"/>
</dbReference>
<dbReference type="GO" id="GO:0006351">
    <property type="term" value="P:DNA-templated transcription"/>
    <property type="evidence" value="ECO:0007669"/>
    <property type="project" value="TreeGrafter"/>
</dbReference>
<dbReference type="AlphaFoldDB" id="A0A2A2T772"/>
<evidence type="ECO:0000256" key="4">
    <source>
        <dbReference type="ARBA" id="ARBA00023163"/>
    </source>
</evidence>
<dbReference type="GO" id="GO:0043565">
    <property type="term" value="F:sequence-specific DNA binding"/>
    <property type="evidence" value="ECO:0007669"/>
    <property type="project" value="TreeGrafter"/>
</dbReference>
<dbReference type="EMBL" id="NTBI01000002">
    <property type="protein sequence ID" value="PAX17813.1"/>
    <property type="molecule type" value="Genomic_DNA"/>
</dbReference>
<evidence type="ECO:0000256" key="2">
    <source>
        <dbReference type="ARBA" id="ARBA00023015"/>
    </source>
</evidence>
<protein>
    <submittedName>
        <fullName evidence="6">LysR family transcriptional regulator</fullName>
    </submittedName>
</protein>
<dbReference type="FunFam" id="1.10.10.10:FF:000001">
    <property type="entry name" value="LysR family transcriptional regulator"/>
    <property type="match status" value="1"/>
</dbReference>
<dbReference type="Gene3D" id="1.10.10.10">
    <property type="entry name" value="Winged helix-like DNA-binding domain superfamily/Winged helix DNA-binding domain"/>
    <property type="match status" value="1"/>
</dbReference>
<dbReference type="SUPFAM" id="SSF46785">
    <property type="entry name" value="Winged helix' DNA-binding domain"/>
    <property type="match status" value="1"/>
</dbReference>
<dbReference type="PANTHER" id="PTHR30537">
    <property type="entry name" value="HTH-TYPE TRANSCRIPTIONAL REGULATOR"/>
    <property type="match status" value="1"/>
</dbReference>
<keyword evidence="4" id="KW-0804">Transcription</keyword>
<comment type="similarity">
    <text evidence="1">Belongs to the LysR transcriptional regulatory family.</text>
</comment>
<accession>A0A2A2T772</accession>
<keyword evidence="3" id="KW-0238">DNA-binding</keyword>
<dbReference type="InterPro" id="IPR005119">
    <property type="entry name" value="LysR_subst-bd"/>
</dbReference>
<evidence type="ECO:0000256" key="1">
    <source>
        <dbReference type="ARBA" id="ARBA00009437"/>
    </source>
</evidence>
<sequence>MTQIDLHNLDDLAVFVHAAEAESFSAAARTLHLDPKMVSKRIARLEAALGVRLFIRNTRHLAITEEGRQALAHARTALAAIAEIGQSLAGDALSGPIRVAAPAPFGRKYLAAAMAEFAARHPAVGFDLSLSDQVADLYGGHFDLALRIGDLPDSRLIARPLAVNRRILVAAPGYLKTHGAPQTPDELPAHRCLIFAYPGLRHDQWALQHADGRQCSVRVTSPFSSDSGEVLHAWSRAGLGIALRETWDVHAALAAGALVRVLPDWQALPGHIHLVRPQRHPPTRRVAAFMDFLCEKWRDAPWDTTVQ</sequence>
<dbReference type="InterPro" id="IPR036388">
    <property type="entry name" value="WH-like_DNA-bd_sf"/>
</dbReference>
<dbReference type="PRINTS" id="PR00039">
    <property type="entry name" value="HTHLYSR"/>
</dbReference>
<proteinExistence type="inferred from homology"/>
<evidence type="ECO:0000313" key="6">
    <source>
        <dbReference type="EMBL" id="PAX17813.1"/>
    </source>
</evidence>
<comment type="caution">
    <text evidence="6">The sequence shown here is derived from an EMBL/GenBank/DDBJ whole genome shotgun (WGS) entry which is preliminary data.</text>
</comment>
<evidence type="ECO:0000313" key="7">
    <source>
        <dbReference type="Proteomes" id="UP000217780"/>
    </source>
</evidence>
<dbReference type="Pfam" id="PF00126">
    <property type="entry name" value="HTH_1"/>
    <property type="match status" value="1"/>
</dbReference>
<dbReference type="InterPro" id="IPR036390">
    <property type="entry name" value="WH_DNA-bd_sf"/>
</dbReference>
<reference evidence="6 7" key="1">
    <citation type="submission" date="2017-08" db="EMBL/GenBank/DDBJ databases">
        <title>WGS of Clinical strains of the CDC Group NO-1 linked to zoonotic infections in humans.</title>
        <authorList>
            <person name="Bernier A.-M."/>
            <person name="Bernard K."/>
        </authorList>
    </citation>
    <scope>NUCLEOTIDE SEQUENCE [LARGE SCALE GENOMIC DNA]</scope>
    <source>
        <strain evidence="6 7">NML91-0035</strain>
    </source>
</reference>
<dbReference type="GO" id="GO:0003700">
    <property type="term" value="F:DNA-binding transcription factor activity"/>
    <property type="evidence" value="ECO:0007669"/>
    <property type="project" value="InterPro"/>
</dbReference>
<dbReference type="Pfam" id="PF03466">
    <property type="entry name" value="LysR_substrate"/>
    <property type="match status" value="1"/>
</dbReference>
<dbReference type="SUPFAM" id="SSF53850">
    <property type="entry name" value="Periplasmic binding protein-like II"/>
    <property type="match status" value="1"/>
</dbReference>
<dbReference type="InterPro" id="IPR000847">
    <property type="entry name" value="LysR_HTH_N"/>
</dbReference>
<dbReference type="PANTHER" id="PTHR30537:SF21">
    <property type="entry name" value="HTH-TYPE TRANSCRIPTIONAL REGULATOR SINR-RELATED"/>
    <property type="match status" value="1"/>
</dbReference>
<feature type="domain" description="HTH lysR-type" evidence="5">
    <location>
        <begin position="7"/>
        <end position="64"/>
    </location>
</feature>
<evidence type="ECO:0000256" key="3">
    <source>
        <dbReference type="ARBA" id="ARBA00023125"/>
    </source>
</evidence>
<organism evidence="6 7">
    <name type="scientific">Vandammella animalimorsus</name>
    <dbReference type="NCBI Taxonomy" id="2029117"/>
    <lineage>
        <taxon>Bacteria</taxon>
        <taxon>Pseudomonadati</taxon>
        <taxon>Pseudomonadota</taxon>
        <taxon>Betaproteobacteria</taxon>
        <taxon>Burkholderiales</taxon>
        <taxon>Comamonadaceae</taxon>
        <taxon>Vandammella</taxon>
    </lineage>
</organism>
<dbReference type="PROSITE" id="PS50931">
    <property type="entry name" value="HTH_LYSR"/>
    <property type="match status" value="1"/>
</dbReference>
<dbReference type="InterPro" id="IPR058163">
    <property type="entry name" value="LysR-type_TF_proteobact-type"/>
</dbReference>
<dbReference type="FunFam" id="3.40.190.290:FF:000001">
    <property type="entry name" value="Transcriptional regulator, LysR family"/>
    <property type="match status" value="1"/>
</dbReference>
<gene>
    <name evidence="6" type="ORF">CLI92_02995</name>
</gene>